<evidence type="ECO:0000256" key="3">
    <source>
        <dbReference type="ARBA" id="ARBA00022525"/>
    </source>
</evidence>
<proteinExistence type="inferred from homology"/>
<dbReference type="Pfam" id="PF00321">
    <property type="entry name" value="Thionin"/>
    <property type="match status" value="1"/>
</dbReference>
<evidence type="ECO:0000256" key="6">
    <source>
        <dbReference type="ARBA" id="ARBA00023157"/>
    </source>
</evidence>
<feature type="chain" id="PRO_5035823840" description="Acidic protein" evidence="8">
    <location>
        <begin position="26"/>
        <end position="139"/>
    </location>
</feature>
<dbReference type="InterPro" id="IPR001010">
    <property type="entry name" value="Thionin"/>
</dbReference>
<name>A0A8T0QG08_PANVG</name>
<evidence type="ECO:0000313" key="9">
    <source>
        <dbReference type="EMBL" id="KAG2571482.1"/>
    </source>
</evidence>
<comment type="similarity">
    <text evidence="7">Belongs to the plant thionin (TC 1.C.44) family. 4 C-C subfamily.</text>
</comment>
<keyword evidence="6" id="KW-1015">Disulfide bond</keyword>
<protein>
    <recommendedName>
        <fullName evidence="11">Acidic protein</fullName>
    </recommendedName>
</protein>
<dbReference type="GO" id="GO:0005576">
    <property type="term" value="C:extracellular region"/>
    <property type="evidence" value="ECO:0007669"/>
    <property type="project" value="UniProtKB-SubCell"/>
</dbReference>
<dbReference type="PANTHER" id="PTHR33920:SF2">
    <property type="entry name" value="THIONIN-2.1-RELATED"/>
    <property type="match status" value="1"/>
</dbReference>
<dbReference type="PANTHER" id="PTHR33920">
    <property type="entry name" value="THIONIN-2.1-RELATED"/>
    <property type="match status" value="1"/>
</dbReference>
<keyword evidence="5" id="KW-0611">Plant defense</keyword>
<evidence type="ECO:0000256" key="8">
    <source>
        <dbReference type="SAM" id="SignalP"/>
    </source>
</evidence>
<dbReference type="SUPFAM" id="SSF57429">
    <property type="entry name" value="Crambin-like"/>
    <property type="match status" value="1"/>
</dbReference>
<dbReference type="GO" id="GO:0090729">
    <property type="term" value="F:toxin activity"/>
    <property type="evidence" value="ECO:0007669"/>
    <property type="project" value="UniProtKB-KW"/>
</dbReference>
<keyword evidence="8" id="KW-0732">Signal</keyword>
<dbReference type="AlphaFoldDB" id="A0A8T0QG08"/>
<dbReference type="GO" id="GO:0006952">
    <property type="term" value="P:defense response"/>
    <property type="evidence" value="ECO:0007669"/>
    <property type="project" value="UniProtKB-KW"/>
</dbReference>
<accession>A0A8T0QG08</accession>
<dbReference type="Gene3D" id="3.30.1350.10">
    <property type="entry name" value="Thionin-like"/>
    <property type="match status" value="1"/>
</dbReference>
<keyword evidence="10" id="KW-1185">Reference proteome</keyword>
<comment type="caution">
    <text evidence="9">The sequence shown here is derived from an EMBL/GenBank/DDBJ whole genome shotgun (WGS) entry which is preliminary data.</text>
</comment>
<evidence type="ECO:0000256" key="1">
    <source>
        <dbReference type="ARBA" id="ARBA00002847"/>
    </source>
</evidence>
<keyword evidence="4" id="KW-0800">Toxin</keyword>
<evidence type="ECO:0000256" key="5">
    <source>
        <dbReference type="ARBA" id="ARBA00022821"/>
    </source>
</evidence>
<organism evidence="9 10">
    <name type="scientific">Panicum virgatum</name>
    <name type="common">Blackwell switchgrass</name>
    <dbReference type="NCBI Taxonomy" id="38727"/>
    <lineage>
        <taxon>Eukaryota</taxon>
        <taxon>Viridiplantae</taxon>
        <taxon>Streptophyta</taxon>
        <taxon>Embryophyta</taxon>
        <taxon>Tracheophyta</taxon>
        <taxon>Spermatophyta</taxon>
        <taxon>Magnoliopsida</taxon>
        <taxon>Liliopsida</taxon>
        <taxon>Poales</taxon>
        <taxon>Poaceae</taxon>
        <taxon>PACMAD clade</taxon>
        <taxon>Panicoideae</taxon>
        <taxon>Panicodae</taxon>
        <taxon>Paniceae</taxon>
        <taxon>Panicinae</taxon>
        <taxon>Panicum</taxon>
        <taxon>Panicum sect. Hiantes</taxon>
    </lineage>
</organism>
<dbReference type="EMBL" id="CM029049">
    <property type="protein sequence ID" value="KAG2571482.1"/>
    <property type="molecule type" value="Genomic_DNA"/>
</dbReference>
<dbReference type="InterPro" id="IPR036391">
    <property type="entry name" value="Thionin-like_sf"/>
</dbReference>
<dbReference type="OrthoDB" id="687284at2759"/>
<evidence type="ECO:0008006" key="11">
    <source>
        <dbReference type="Google" id="ProtNLM"/>
    </source>
</evidence>
<evidence type="ECO:0000313" key="10">
    <source>
        <dbReference type="Proteomes" id="UP000823388"/>
    </source>
</evidence>
<keyword evidence="3" id="KW-0964">Secreted</keyword>
<reference evidence="9" key="1">
    <citation type="submission" date="2020-05" db="EMBL/GenBank/DDBJ databases">
        <title>WGS assembly of Panicum virgatum.</title>
        <authorList>
            <person name="Lovell J.T."/>
            <person name="Jenkins J."/>
            <person name="Shu S."/>
            <person name="Juenger T.E."/>
            <person name="Schmutz J."/>
        </authorList>
    </citation>
    <scope>NUCLEOTIDE SEQUENCE</scope>
    <source>
        <strain evidence="9">AP13</strain>
    </source>
</reference>
<evidence type="ECO:0000256" key="4">
    <source>
        <dbReference type="ARBA" id="ARBA00022656"/>
    </source>
</evidence>
<evidence type="ECO:0000256" key="7">
    <source>
        <dbReference type="ARBA" id="ARBA00043965"/>
    </source>
</evidence>
<comment type="subcellular location">
    <subcellularLocation>
        <location evidence="2">Secreted</location>
    </subcellularLocation>
</comment>
<sequence>MGIISKVLMCVLMLGLVLQLAQVEGKSCFKNTAARLCYNTCRFPTPKPPREVCASLCGCIIQKEPICKPPYPSFNLFRDSEEPVSIQHCSMGCRSSVCANMSINDVDGSNGMETIVERCGQGCDQFCKGYASIESSVDA</sequence>
<dbReference type="Proteomes" id="UP000823388">
    <property type="component" value="Chromosome 7K"/>
</dbReference>
<evidence type="ECO:0000256" key="2">
    <source>
        <dbReference type="ARBA" id="ARBA00004613"/>
    </source>
</evidence>
<comment type="function">
    <text evidence="1">Thionins are small plant proteins which are toxic to animal cells. They seem to exert their toxic effect at the level of the cell membrane. Their precise function is not known.</text>
</comment>
<gene>
    <name evidence="9" type="ORF">PVAP13_7KG379200</name>
</gene>
<feature type="signal peptide" evidence="8">
    <location>
        <begin position="1"/>
        <end position="25"/>
    </location>
</feature>